<dbReference type="RefSeq" id="WP_310469867.1">
    <property type="nucleotide sequence ID" value="NZ_CP136522.1"/>
</dbReference>
<proteinExistence type="predicted"/>
<feature type="signal peptide" evidence="1">
    <location>
        <begin position="1"/>
        <end position="25"/>
    </location>
</feature>
<reference evidence="2 3" key="1">
    <citation type="submission" date="2023-10" db="EMBL/GenBank/DDBJ databases">
        <title>Complete genome sequence of Shewanella sp. DAU334.</title>
        <authorList>
            <person name="Lee Y.-S."/>
            <person name="Jeong H.-R."/>
            <person name="Hwang E.-J."/>
            <person name="Choi Y.-L."/>
            <person name="Kim G.-D."/>
        </authorList>
    </citation>
    <scope>NUCLEOTIDE SEQUENCE [LARGE SCALE GENOMIC DNA]</scope>
    <source>
        <strain evidence="2 3">DAU334</strain>
    </source>
</reference>
<dbReference type="Proteomes" id="UP001529491">
    <property type="component" value="Chromosome"/>
</dbReference>
<keyword evidence="1" id="KW-0732">Signal</keyword>
<dbReference type="EMBL" id="CP136522">
    <property type="protein sequence ID" value="WOT05604.1"/>
    <property type="molecule type" value="Genomic_DNA"/>
</dbReference>
<evidence type="ECO:0000256" key="1">
    <source>
        <dbReference type="SAM" id="SignalP"/>
    </source>
</evidence>
<feature type="chain" id="PRO_5046723759" evidence="1">
    <location>
        <begin position="26"/>
        <end position="202"/>
    </location>
</feature>
<gene>
    <name evidence="2" type="ORF">RGE70_01885</name>
</gene>
<accession>A0ABZ0K0S1</accession>
<keyword evidence="3" id="KW-1185">Reference proteome</keyword>
<organism evidence="2 3">
    <name type="scientific">Shewanella youngdeokensis</name>
    <dbReference type="NCBI Taxonomy" id="2999068"/>
    <lineage>
        <taxon>Bacteria</taxon>
        <taxon>Pseudomonadati</taxon>
        <taxon>Pseudomonadota</taxon>
        <taxon>Gammaproteobacteria</taxon>
        <taxon>Alteromonadales</taxon>
        <taxon>Shewanellaceae</taxon>
        <taxon>Shewanella</taxon>
    </lineage>
</organism>
<dbReference type="Pfam" id="PF14352">
    <property type="entry name" value="DUF4402"/>
    <property type="match status" value="1"/>
</dbReference>
<name>A0ABZ0K0S1_9GAMM</name>
<evidence type="ECO:0000313" key="2">
    <source>
        <dbReference type="EMBL" id="WOT05604.1"/>
    </source>
</evidence>
<evidence type="ECO:0000313" key="3">
    <source>
        <dbReference type="Proteomes" id="UP001529491"/>
    </source>
</evidence>
<sequence length="202" mass="20194">MKNVSIVASAVSLALVVAASSPVLAESQTTTASVTVKNTFELTIDKPLSFGEIRVKNDDNGTDPDTATVTVFADDAKAPIAASDGNASAQILTAGTPGEVSVSGVAAFTGLSIVLPTGPIDVDAASAPPGTPGFTLVVDDAFITSGTNAGKTYESGNSLLTADETGAASFNFGGILTTDVDAATGTYIDGEYTGSFAIEVNY</sequence>
<dbReference type="InterPro" id="IPR025514">
    <property type="entry name" value="DUF4402"/>
</dbReference>
<protein>
    <submittedName>
        <fullName evidence="2">DUF4402 domain-containing protein</fullName>
    </submittedName>
</protein>